<dbReference type="EMBL" id="FNFO01000006">
    <property type="protein sequence ID" value="SDL44398.1"/>
    <property type="molecule type" value="Genomic_DNA"/>
</dbReference>
<evidence type="ECO:0000313" key="1">
    <source>
        <dbReference type="EMBL" id="SDL44398.1"/>
    </source>
</evidence>
<name>A0A1G9K3T7_9BACT</name>
<keyword evidence="2" id="KW-1185">Reference proteome</keyword>
<proteinExistence type="predicted"/>
<protein>
    <submittedName>
        <fullName evidence="1">Uncharacterized protein</fullName>
    </submittedName>
</protein>
<dbReference type="AlphaFoldDB" id="A0A1G9K3T7"/>
<organism evidence="1 2">
    <name type="scientific">Catalinimonas alkaloidigena</name>
    <dbReference type="NCBI Taxonomy" id="1075417"/>
    <lineage>
        <taxon>Bacteria</taxon>
        <taxon>Pseudomonadati</taxon>
        <taxon>Bacteroidota</taxon>
        <taxon>Cytophagia</taxon>
        <taxon>Cytophagales</taxon>
        <taxon>Catalimonadaceae</taxon>
        <taxon>Catalinimonas</taxon>
    </lineage>
</organism>
<dbReference type="Proteomes" id="UP000198510">
    <property type="component" value="Unassembled WGS sequence"/>
</dbReference>
<evidence type="ECO:0000313" key="2">
    <source>
        <dbReference type="Proteomes" id="UP000198510"/>
    </source>
</evidence>
<gene>
    <name evidence="1" type="ORF">SAMN05421823_10641</name>
</gene>
<accession>A0A1G9K3T7</accession>
<reference evidence="1 2" key="1">
    <citation type="submission" date="2016-10" db="EMBL/GenBank/DDBJ databases">
        <authorList>
            <person name="de Groot N.N."/>
        </authorList>
    </citation>
    <scope>NUCLEOTIDE SEQUENCE [LARGE SCALE GENOMIC DNA]</scope>
    <source>
        <strain evidence="1 2">DSM 25186</strain>
    </source>
</reference>
<sequence>MENVMKTNRTPAPPKYQAGQRVYFLFRRGKERQEVVPGVVVSYVRNGQAYEYNVKTVAGLVPQTESELFAECENTRDDRLKSFEEEFAKLPLQAQQFLKEISTNYEITFQKTGIVTAIRVFLEAYGFNYTPYYVAQALDILNVQNR</sequence>